<gene>
    <name evidence="1" type="ORF">MGR_0379</name>
</gene>
<accession>A4U0D6</accession>
<reference evidence="1" key="1">
    <citation type="journal article" date="2007" name="J. Bacteriol.">
        <title>Comparative genome analysis of four magnetotactic bacteria reveals a complex set of group-specific genes implicated in magnetosome biomineralization and function.</title>
        <authorList>
            <person name="Richter M."/>
            <person name="Kube M."/>
            <person name="Bazylinski D.A."/>
            <person name="Lombardot T."/>
            <person name="Gloeckner F.O."/>
            <person name="Reinhardt R."/>
            <person name="Schueler D."/>
        </authorList>
    </citation>
    <scope>NUCLEOTIDE SEQUENCE</scope>
    <source>
        <strain evidence="1">MSR-1</strain>
    </source>
</reference>
<organism evidence="1">
    <name type="scientific">Magnetospirillum gryphiswaldense</name>
    <dbReference type="NCBI Taxonomy" id="55518"/>
    <lineage>
        <taxon>Bacteria</taxon>
        <taxon>Pseudomonadati</taxon>
        <taxon>Pseudomonadota</taxon>
        <taxon>Alphaproteobacteria</taxon>
        <taxon>Rhodospirillales</taxon>
        <taxon>Rhodospirillaceae</taxon>
        <taxon>Magnetospirillum</taxon>
    </lineage>
</organism>
<dbReference type="EMBL" id="CU459003">
    <property type="protein sequence ID" value="CAM76343.1"/>
    <property type="molecule type" value="Genomic_DNA"/>
</dbReference>
<dbReference type="AlphaFoldDB" id="A4U0D6"/>
<evidence type="ECO:0000313" key="1">
    <source>
        <dbReference type="EMBL" id="CAM76343.1"/>
    </source>
</evidence>
<protein>
    <submittedName>
        <fullName evidence="1">Uncharacterized protein</fullName>
    </submittedName>
</protein>
<sequence>MEAAKSIHFLNEKTGDTHLAALIVSIEAVEFHICSPRPNFLCDRILLGWIEPLVGFFDEVPHIENINDITHIAWIIHVIMEDALHLPLWCPVVPTVNDFGQKFRVRLRLLDFHRFKNVAHH</sequence>
<proteinExistence type="predicted"/>
<name>A4U0D6_9PROT</name>